<evidence type="ECO:0000313" key="2">
    <source>
        <dbReference type="EMBL" id="CAB0010353.1"/>
    </source>
</evidence>
<keyword evidence="1" id="KW-0812">Transmembrane</keyword>
<gene>
    <name evidence="2" type="ORF">NTEN_LOCUS15398</name>
</gene>
<reference evidence="2 3" key="1">
    <citation type="submission" date="2020-02" db="EMBL/GenBank/DDBJ databases">
        <authorList>
            <person name="Ferguson B K."/>
        </authorList>
    </citation>
    <scope>NUCLEOTIDE SEQUENCE [LARGE SCALE GENOMIC DNA]</scope>
</reference>
<organism evidence="2 3">
    <name type="scientific">Nesidiocoris tenuis</name>
    <dbReference type="NCBI Taxonomy" id="355587"/>
    <lineage>
        <taxon>Eukaryota</taxon>
        <taxon>Metazoa</taxon>
        <taxon>Ecdysozoa</taxon>
        <taxon>Arthropoda</taxon>
        <taxon>Hexapoda</taxon>
        <taxon>Insecta</taxon>
        <taxon>Pterygota</taxon>
        <taxon>Neoptera</taxon>
        <taxon>Paraneoptera</taxon>
        <taxon>Hemiptera</taxon>
        <taxon>Heteroptera</taxon>
        <taxon>Panheteroptera</taxon>
        <taxon>Cimicomorpha</taxon>
        <taxon>Miridae</taxon>
        <taxon>Dicyphina</taxon>
        <taxon>Nesidiocoris</taxon>
    </lineage>
</organism>
<dbReference type="Proteomes" id="UP000479000">
    <property type="component" value="Unassembled WGS sequence"/>
</dbReference>
<protein>
    <submittedName>
        <fullName evidence="2">Uncharacterized protein</fullName>
    </submittedName>
</protein>
<proteinExistence type="predicted"/>
<name>A0A6H5H475_9HEMI</name>
<evidence type="ECO:0000256" key="1">
    <source>
        <dbReference type="SAM" id="Phobius"/>
    </source>
</evidence>
<dbReference type="EMBL" id="CADCXU010023003">
    <property type="protein sequence ID" value="CAB0010353.1"/>
    <property type="molecule type" value="Genomic_DNA"/>
</dbReference>
<evidence type="ECO:0000313" key="3">
    <source>
        <dbReference type="Proteomes" id="UP000479000"/>
    </source>
</evidence>
<keyword evidence="3" id="KW-1185">Reference proteome</keyword>
<dbReference type="AlphaFoldDB" id="A0A6H5H475"/>
<keyword evidence="1" id="KW-1133">Transmembrane helix</keyword>
<feature type="transmembrane region" description="Helical" evidence="1">
    <location>
        <begin position="196"/>
        <end position="216"/>
    </location>
</feature>
<accession>A0A6H5H475</accession>
<keyword evidence="1" id="KW-0472">Membrane</keyword>
<sequence length="233" mass="25736">MAALGDLQCSVLSVLHHPDDAVLNISTSAQLAFVLPPTSSIHRPEGTETLIEDWPFFEDNHLVVASTLNGGNALATFITMLQHWMLDLGHNIPQSTLWDKCIELAGKCETSDLKEEVKKHFPAAHRVRKQRRCTRCSDGGEQVHDVIRAASRPAISSIRHQILPEIRPYFGAFDCSGSFPSFGFLAPQGATLQYRFALVVISISLGISVVVIRFLILSATIDRLKTSNLHLIK</sequence>
<dbReference type="OrthoDB" id="10264182at2759"/>